<feature type="transmembrane region" description="Helical" evidence="2">
    <location>
        <begin position="177"/>
        <end position="203"/>
    </location>
</feature>
<dbReference type="EMBL" id="KV425891">
    <property type="protein sequence ID" value="KZW01860.1"/>
    <property type="molecule type" value="Genomic_DNA"/>
</dbReference>
<dbReference type="AlphaFoldDB" id="A0A166BK74"/>
<feature type="transmembrane region" description="Helical" evidence="2">
    <location>
        <begin position="121"/>
        <end position="140"/>
    </location>
</feature>
<evidence type="ECO:0000256" key="1">
    <source>
        <dbReference type="SAM" id="MobiDB-lite"/>
    </source>
</evidence>
<gene>
    <name evidence="4" type="ORF">EXIGLDRAFT_638055</name>
</gene>
<accession>A0A166BK74</accession>
<dbReference type="InterPro" id="IPR045338">
    <property type="entry name" value="DUF6535"/>
</dbReference>
<keyword evidence="2" id="KW-0472">Membrane</keyword>
<keyword evidence="5" id="KW-1185">Reference proteome</keyword>
<dbReference type="OrthoDB" id="3219854at2759"/>
<dbReference type="Pfam" id="PF20153">
    <property type="entry name" value="DUF6535"/>
    <property type="match status" value="1"/>
</dbReference>
<evidence type="ECO:0000256" key="2">
    <source>
        <dbReference type="SAM" id="Phobius"/>
    </source>
</evidence>
<feature type="domain" description="DUF6535" evidence="3">
    <location>
        <begin position="38"/>
        <end position="201"/>
    </location>
</feature>
<evidence type="ECO:0000313" key="4">
    <source>
        <dbReference type="EMBL" id="KZW01860.1"/>
    </source>
</evidence>
<feature type="transmembrane region" description="Helical" evidence="2">
    <location>
        <begin position="210"/>
        <end position="232"/>
    </location>
</feature>
<keyword evidence="2" id="KW-1133">Transmembrane helix</keyword>
<feature type="compositionally biased region" description="Polar residues" evidence="1">
    <location>
        <begin position="1"/>
        <end position="15"/>
    </location>
</feature>
<keyword evidence="2" id="KW-0812">Transmembrane</keyword>
<protein>
    <recommendedName>
        <fullName evidence="3">DUF6535 domain-containing protein</fullName>
    </recommendedName>
</protein>
<name>A0A166BK74_EXIGL</name>
<dbReference type="InParanoid" id="A0A166BK74"/>
<feature type="non-terminal residue" evidence="4">
    <location>
        <position position="271"/>
    </location>
</feature>
<evidence type="ECO:0000313" key="5">
    <source>
        <dbReference type="Proteomes" id="UP000077266"/>
    </source>
</evidence>
<dbReference type="Proteomes" id="UP000077266">
    <property type="component" value="Unassembled WGS sequence"/>
</dbReference>
<organism evidence="4 5">
    <name type="scientific">Exidia glandulosa HHB12029</name>
    <dbReference type="NCBI Taxonomy" id="1314781"/>
    <lineage>
        <taxon>Eukaryota</taxon>
        <taxon>Fungi</taxon>
        <taxon>Dikarya</taxon>
        <taxon>Basidiomycota</taxon>
        <taxon>Agaricomycotina</taxon>
        <taxon>Agaricomycetes</taxon>
        <taxon>Auriculariales</taxon>
        <taxon>Exidiaceae</taxon>
        <taxon>Exidia</taxon>
    </lineage>
</organism>
<sequence length="271" mass="30473">MSTDLESDLASLTSTKEGDKGTLPKLFGSEMERHAPIWKLYKKAAAHRDSRILRTWNSSIDTLLIFAALFSAVVTAFIIESYKLMQPDYAELTFKLLASNTEHHVAGAPFRVSASARSVNCLWITSLVFSLSTSLLGILVKQWLADYDTMVQEESMLSCAMRQNRYDSLVRWRLPEIVSWLPVLLHASLFLFLAGLVIFLFPLDPSTASLGLMLTVLVSSSYFAATLSPIIWVDSPYATPVTSQLARLFAYCRIPYPDSWPRFDHHKSLAR</sequence>
<evidence type="ECO:0000259" key="3">
    <source>
        <dbReference type="Pfam" id="PF20153"/>
    </source>
</evidence>
<feature type="non-terminal residue" evidence="4">
    <location>
        <position position="1"/>
    </location>
</feature>
<proteinExistence type="predicted"/>
<feature type="region of interest" description="Disordered" evidence="1">
    <location>
        <begin position="1"/>
        <end position="25"/>
    </location>
</feature>
<feature type="transmembrane region" description="Helical" evidence="2">
    <location>
        <begin position="60"/>
        <end position="79"/>
    </location>
</feature>
<reference evidence="4 5" key="1">
    <citation type="journal article" date="2016" name="Mol. Biol. Evol.">
        <title>Comparative Genomics of Early-Diverging Mushroom-Forming Fungi Provides Insights into the Origins of Lignocellulose Decay Capabilities.</title>
        <authorList>
            <person name="Nagy L.G."/>
            <person name="Riley R."/>
            <person name="Tritt A."/>
            <person name="Adam C."/>
            <person name="Daum C."/>
            <person name="Floudas D."/>
            <person name="Sun H."/>
            <person name="Yadav J.S."/>
            <person name="Pangilinan J."/>
            <person name="Larsson K.H."/>
            <person name="Matsuura K."/>
            <person name="Barry K."/>
            <person name="Labutti K."/>
            <person name="Kuo R."/>
            <person name="Ohm R.A."/>
            <person name="Bhattacharya S.S."/>
            <person name="Shirouzu T."/>
            <person name="Yoshinaga Y."/>
            <person name="Martin F.M."/>
            <person name="Grigoriev I.V."/>
            <person name="Hibbett D.S."/>
        </authorList>
    </citation>
    <scope>NUCLEOTIDE SEQUENCE [LARGE SCALE GENOMIC DNA]</scope>
    <source>
        <strain evidence="4 5">HHB12029</strain>
    </source>
</reference>